<accession>U6JZH4</accession>
<dbReference type="Proteomes" id="UP000030744">
    <property type="component" value="Unassembled WGS sequence"/>
</dbReference>
<feature type="region of interest" description="Disordered" evidence="1">
    <location>
        <begin position="45"/>
        <end position="75"/>
    </location>
</feature>
<keyword evidence="3" id="KW-1185">Reference proteome</keyword>
<protein>
    <submittedName>
        <fullName evidence="2">Uncharacterized protein</fullName>
    </submittedName>
</protein>
<feature type="region of interest" description="Disordered" evidence="1">
    <location>
        <begin position="118"/>
        <end position="155"/>
    </location>
</feature>
<evidence type="ECO:0000313" key="3">
    <source>
        <dbReference type="Proteomes" id="UP000030744"/>
    </source>
</evidence>
<gene>
    <name evidence="2" type="ORF">EMH_0045070</name>
</gene>
<feature type="compositionally biased region" description="Low complexity" evidence="1">
    <location>
        <begin position="45"/>
        <end position="72"/>
    </location>
</feature>
<dbReference type="EMBL" id="HG681623">
    <property type="protein sequence ID" value="CDJ28908.1"/>
    <property type="molecule type" value="Genomic_DNA"/>
</dbReference>
<dbReference type="VEuPathDB" id="ToxoDB:EMH_0045070"/>
<feature type="compositionally biased region" description="Low complexity" evidence="1">
    <location>
        <begin position="129"/>
        <end position="142"/>
    </location>
</feature>
<dbReference type="GeneID" id="25379219"/>
<sequence>MRCLLYHPKQRRWVDRWRFFGDFFADPYSNFVARRQHQQQQHRLQLQQQQQQRQQQQQQGQGWQPQQQLHQLPKGIGIKRKRTSLDLLHAAFVKRLPKHDEELRQLLQQAAAAEERKILLLPPNKDQADQVSPFSNSSSSSDSSKDQDQQPQFRL</sequence>
<proteinExistence type="predicted"/>
<dbReference type="OrthoDB" id="354403at2759"/>
<dbReference type="AlphaFoldDB" id="U6JZH4"/>
<evidence type="ECO:0000313" key="2">
    <source>
        <dbReference type="EMBL" id="CDJ28908.1"/>
    </source>
</evidence>
<evidence type="ECO:0000256" key="1">
    <source>
        <dbReference type="SAM" id="MobiDB-lite"/>
    </source>
</evidence>
<dbReference type="RefSeq" id="XP_013351482.1">
    <property type="nucleotide sequence ID" value="XM_013496028.1"/>
</dbReference>
<reference evidence="2" key="2">
    <citation type="submission" date="2013-10" db="EMBL/GenBank/DDBJ databases">
        <authorList>
            <person name="Aslett M."/>
        </authorList>
    </citation>
    <scope>NUCLEOTIDE SEQUENCE [LARGE SCALE GENOMIC DNA]</scope>
    <source>
        <strain evidence="2">Houghton</strain>
    </source>
</reference>
<reference evidence="2" key="1">
    <citation type="submission" date="2013-10" db="EMBL/GenBank/DDBJ databases">
        <title>Genomic analysis of the causative agents of coccidiosis in chickens.</title>
        <authorList>
            <person name="Reid A.J."/>
            <person name="Blake D."/>
            <person name="Billington K."/>
            <person name="Browne H."/>
            <person name="Dunn M."/>
            <person name="Hung S."/>
            <person name="Kawahara F."/>
            <person name="Miranda-Saavedra D."/>
            <person name="Mourier T."/>
            <person name="Nagra H."/>
            <person name="Otto T.D."/>
            <person name="Rawlings N."/>
            <person name="Sanchez A."/>
            <person name="Sanders M."/>
            <person name="Subramaniam C."/>
            <person name="Tay Y."/>
            <person name="Dear P."/>
            <person name="Doerig C."/>
            <person name="Gruber A."/>
            <person name="Parkinson J."/>
            <person name="Shirley M."/>
            <person name="Wan K.L."/>
            <person name="Berriman M."/>
            <person name="Tomley F."/>
            <person name="Pain A."/>
        </authorList>
    </citation>
    <scope>NUCLEOTIDE SEQUENCE [LARGE SCALE GENOMIC DNA]</scope>
    <source>
        <strain evidence="2">Houghton</strain>
    </source>
</reference>
<name>U6JZH4_9EIME</name>
<organism evidence="2 3">
    <name type="scientific">Eimeria mitis</name>
    <dbReference type="NCBI Taxonomy" id="44415"/>
    <lineage>
        <taxon>Eukaryota</taxon>
        <taxon>Sar</taxon>
        <taxon>Alveolata</taxon>
        <taxon>Apicomplexa</taxon>
        <taxon>Conoidasida</taxon>
        <taxon>Coccidia</taxon>
        <taxon>Eucoccidiorida</taxon>
        <taxon>Eimeriorina</taxon>
        <taxon>Eimeriidae</taxon>
        <taxon>Eimeria</taxon>
    </lineage>
</organism>